<organism evidence="1 2">
    <name type="scientific">Zoarces viviparus</name>
    <name type="common">Viviparous eelpout</name>
    <name type="synonym">Blennius viviparus</name>
    <dbReference type="NCBI Taxonomy" id="48416"/>
    <lineage>
        <taxon>Eukaryota</taxon>
        <taxon>Metazoa</taxon>
        <taxon>Chordata</taxon>
        <taxon>Craniata</taxon>
        <taxon>Vertebrata</taxon>
        <taxon>Euteleostomi</taxon>
        <taxon>Actinopterygii</taxon>
        <taxon>Neopterygii</taxon>
        <taxon>Teleostei</taxon>
        <taxon>Neoteleostei</taxon>
        <taxon>Acanthomorphata</taxon>
        <taxon>Eupercaria</taxon>
        <taxon>Perciformes</taxon>
        <taxon>Cottioidei</taxon>
        <taxon>Zoarcales</taxon>
        <taxon>Zoarcidae</taxon>
        <taxon>Zoarcinae</taxon>
        <taxon>Zoarces</taxon>
    </lineage>
</organism>
<evidence type="ECO:0000313" key="1">
    <source>
        <dbReference type="EMBL" id="KAK9536023.1"/>
    </source>
</evidence>
<keyword evidence="2" id="KW-1185">Reference proteome</keyword>
<gene>
    <name evidence="1" type="ORF">VZT92_005845</name>
</gene>
<accession>A0AAW1FN76</accession>
<dbReference type="PANTHER" id="PTHR31025">
    <property type="entry name" value="SI:CH211-196P9.1-RELATED"/>
    <property type="match status" value="1"/>
</dbReference>
<proteinExistence type="predicted"/>
<sequence>MKEGWVSPEERNFMDGSRWDQREFRRITTVHLERTFLSNLDNWTPQFLKIFLTKGGVAGTKIKHMLDSLSLQQVEGRRDVVIRCLVEFLGESAEELIKDYQDVTKDAIEEDIAQHVMKVLVINGGATQEDVLIVIEGKEILHDYESVAKAYLLLMGFIYAMNFSYPPKLKYTFEVFQKLFLQLDVLKMSPKVTVLHKKLVV</sequence>
<protein>
    <submittedName>
        <fullName evidence="1">Uncharacterized protein</fullName>
    </submittedName>
</protein>
<comment type="caution">
    <text evidence="1">The sequence shown here is derived from an EMBL/GenBank/DDBJ whole genome shotgun (WGS) entry which is preliminary data.</text>
</comment>
<dbReference type="AlphaFoldDB" id="A0AAW1FN76"/>
<dbReference type="Proteomes" id="UP001488805">
    <property type="component" value="Unassembled WGS sequence"/>
</dbReference>
<dbReference type="EMBL" id="JBCEZU010000045">
    <property type="protein sequence ID" value="KAK9536023.1"/>
    <property type="molecule type" value="Genomic_DNA"/>
</dbReference>
<evidence type="ECO:0000313" key="2">
    <source>
        <dbReference type="Proteomes" id="UP001488805"/>
    </source>
</evidence>
<name>A0AAW1FN76_ZOAVI</name>
<dbReference type="PANTHER" id="PTHR31025:SF31">
    <property type="entry name" value="SI:CH211-166E11.5"/>
    <property type="match status" value="1"/>
</dbReference>
<reference evidence="1 2" key="1">
    <citation type="journal article" date="2024" name="Genome Biol. Evol.">
        <title>Chromosome-level genome assembly of the viviparous eelpout Zoarces viviparus.</title>
        <authorList>
            <person name="Fuhrmann N."/>
            <person name="Brasseur M.V."/>
            <person name="Bakowski C.E."/>
            <person name="Podsiadlowski L."/>
            <person name="Prost S."/>
            <person name="Krehenwinkel H."/>
            <person name="Mayer C."/>
        </authorList>
    </citation>
    <scope>NUCLEOTIDE SEQUENCE [LARGE SCALE GENOMIC DNA]</scope>
    <source>
        <strain evidence="1">NO-MEL_2022_Ind0_liver</strain>
    </source>
</reference>